<evidence type="ECO:0000313" key="8">
    <source>
        <dbReference type="Proteomes" id="UP000595332"/>
    </source>
</evidence>
<dbReference type="EMBL" id="AP014546">
    <property type="protein sequence ID" value="BBB30550.1"/>
    <property type="molecule type" value="Genomic_DNA"/>
</dbReference>
<dbReference type="PROSITE" id="PS00170">
    <property type="entry name" value="CSA_PPIASE_1"/>
    <property type="match status" value="1"/>
</dbReference>
<dbReference type="PROSITE" id="PS50072">
    <property type="entry name" value="CSA_PPIASE_2"/>
    <property type="match status" value="1"/>
</dbReference>
<feature type="chain" id="PRO_5033091188" description="Peptidyl-prolyl cis-trans isomerase" evidence="4">
    <location>
        <begin position="24"/>
        <end position="190"/>
    </location>
</feature>
<dbReference type="Pfam" id="PF00160">
    <property type="entry name" value="Pro_isomerase"/>
    <property type="match status" value="1"/>
</dbReference>
<sequence>MLTQLNKLLLITFIFLFSHFSYAQNTSTNPKVVLETTAGSITIELFSNEAPVTVENFLRYIDEGLYVDTQFHRVISGFMIQGGGFTKDLKKKPNHAPIKNESSNGLSNKRGTIAMARTQDPNSATNQFFINLVDNLNLNQVGNRAGYTVFGEVSQGVEVIDKIGKVKTTTRSRYRNVPVEPILILSAKRL</sequence>
<feature type="signal peptide" evidence="4">
    <location>
        <begin position="1"/>
        <end position="23"/>
    </location>
</feature>
<dbReference type="AlphaFoldDB" id="A0A7R6SWJ3"/>
<evidence type="ECO:0000256" key="4">
    <source>
        <dbReference type="RuleBase" id="RU363019"/>
    </source>
</evidence>
<evidence type="ECO:0000256" key="1">
    <source>
        <dbReference type="ARBA" id="ARBA00007365"/>
    </source>
</evidence>
<organism evidence="7 8">
    <name type="scientific">Neptunomonas japonica JAMM 1380</name>
    <dbReference type="NCBI Taxonomy" id="1441457"/>
    <lineage>
        <taxon>Bacteria</taxon>
        <taxon>Pseudomonadati</taxon>
        <taxon>Pseudomonadota</taxon>
        <taxon>Gammaproteobacteria</taxon>
        <taxon>Oceanospirillales</taxon>
        <taxon>Oceanospirillaceae</taxon>
        <taxon>Neptunomonas</taxon>
    </lineage>
</organism>
<dbReference type="RefSeq" id="WP_201347728.1">
    <property type="nucleotide sequence ID" value="NZ_AP014546.1"/>
</dbReference>
<evidence type="ECO:0000313" key="7">
    <source>
        <dbReference type="EMBL" id="BBB30550.1"/>
    </source>
</evidence>
<dbReference type="CDD" id="cd01920">
    <property type="entry name" value="cyclophilin_EcCYP_like"/>
    <property type="match status" value="1"/>
</dbReference>
<dbReference type="GO" id="GO:0003755">
    <property type="term" value="F:peptidyl-prolyl cis-trans isomerase activity"/>
    <property type="evidence" value="ECO:0007669"/>
    <property type="project" value="UniProtKB-UniRule"/>
</dbReference>
<dbReference type="SUPFAM" id="SSF50891">
    <property type="entry name" value="Cyclophilin-like"/>
    <property type="match status" value="1"/>
</dbReference>
<feature type="region of interest" description="Disordered" evidence="5">
    <location>
        <begin position="91"/>
        <end position="110"/>
    </location>
</feature>
<accession>A0A7R6SWJ3</accession>
<dbReference type="PANTHER" id="PTHR43246">
    <property type="entry name" value="PEPTIDYL-PROLYL CIS-TRANS ISOMERASE CYP38, CHLOROPLASTIC"/>
    <property type="match status" value="1"/>
</dbReference>
<comment type="function">
    <text evidence="4">PPIases accelerate the folding of proteins. It catalyzes the cis-trans isomerization of proline imidic peptide bonds in oligopeptides.</text>
</comment>
<dbReference type="InterPro" id="IPR020892">
    <property type="entry name" value="Cyclophilin-type_PPIase_CS"/>
</dbReference>
<keyword evidence="2 4" id="KW-0697">Rotamase</keyword>
<dbReference type="GO" id="GO:0006457">
    <property type="term" value="P:protein folding"/>
    <property type="evidence" value="ECO:0007669"/>
    <property type="project" value="InterPro"/>
</dbReference>
<reference evidence="7 8" key="1">
    <citation type="journal article" date="2008" name="Int. J. Syst. Evol. Microbiol.">
        <title>Neptunomonas japonica sp. nov., an Osedax japonicus symbiont-like bacterium isolated from sediment adjacent to sperm whale carcasses off Kagoshima, Japan.</title>
        <authorList>
            <person name="Miyazaki M."/>
            <person name="Nogi Y."/>
            <person name="Fujiwara Y."/>
            <person name="Kawato M."/>
            <person name="Kubokawa K."/>
            <person name="Horikoshi K."/>
        </authorList>
    </citation>
    <scope>NUCLEOTIDE SEQUENCE [LARGE SCALE GENOMIC DNA]</scope>
    <source>
        <strain evidence="7 8">JAMM 1380</strain>
    </source>
</reference>
<gene>
    <name evidence="7" type="ORF">NEJAP_2606</name>
</gene>
<evidence type="ECO:0000259" key="6">
    <source>
        <dbReference type="PROSITE" id="PS50072"/>
    </source>
</evidence>
<evidence type="ECO:0000256" key="5">
    <source>
        <dbReference type="SAM" id="MobiDB-lite"/>
    </source>
</evidence>
<evidence type="ECO:0000256" key="2">
    <source>
        <dbReference type="ARBA" id="ARBA00023110"/>
    </source>
</evidence>
<comment type="similarity">
    <text evidence="1 4">Belongs to the cyclophilin-type PPIase family.</text>
</comment>
<keyword evidence="8" id="KW-1185">Reference proteome</keyword>
<feature type="compositionally biased region" description="Polar residues" evidence="5">
    <location>
        <begin position="100"/>
        <end position="110"/>
    </location>
</feature>
<comment type="catalytic activity">
    <reaction evidence="4">
        <text>[protein]-peptidylproline (omega=180) = [protein]-peptidylproline (omega=0)</text>
        <dbReference type="Rhea" id="RHEA:16237"/>
        <dbReference type="Rhea" id="RHEA-COMP:10747"/>
        <dbReference type="Rhea" id="RHEA-COMP:10748"/>
        <dbReference type="ChEBI" id="CHEBI:83833"/>
        <dbReference type="ChEBI" id="CHEBI:83834"/>
        <dbReference type="EC" id="5.2.1.8"/>
    </reaction>
</comment>
<protein>
    <recommendedName>
        <fullName evidence="4">Peptidyl-prolyl cis-trans isomerase</fullName>
        <shortName evidence="4">PPIase</shortName>
        <ecNumber evidence="4">5.2.1.8</ecNumber>
    </recommendedName>
</protein>
<keyword evidence="4" id="KW-0732">Signal</keyword>
<dbReference type="KEGG" id="njp:NEJAP_2606"/>
<dbReference type="InterPro" id="IPR002130">
    <property type="entry name" value="Cyclophilin-type_PPIase_dom"/>
</dbReference>
<feature type="domain" description="PPIase cyclophilin-type" evidence="6">
    <location>
        <begin position="35"/>
        <end position="189"/>
    </location>
</feature>
<dbReference type="InterPro" id="IPR044665">
    <property type="entry name" value="E_coli_cyclophilin_A-like"/>
</dbReference>
<dbReference type="EC" id="5.2.1.8" evidence="4"/>
<proteinExistence type="inferred from homology"/>
<dbReference type="Gene3D" id="2.40.100.10">
    <property type="entry name" value="Cyclophilin-like"/>
    <property type="match status" value="1"/>
</dbReference>
<evidence type="ECO:0000256" key="3">
    <source>
        <dbReference type="ARBA" id="ARBA00023235"/>
    </source>
</evidence>
<dbReference type="InterPro" id="IPR029000">
    <property type="entry name" value="Cyclophilin-like_dom_sf"/>
</dbReference>
<name>A0A7R6SWJ3_9GAMM</name>
<dbReference type="PRINTS" id="PR00153">
    <property type="entry name" value="CSAPPISMRASE"/>
</dbReference>
<keyword evidence="3 4" id="KW-0413">Isomerase</keyword>
<dbReference type="Proteomes" id="UP000595332">
    <property type="component" value="Chromosome"/>
</dbReference>